<feature type="compositionally biased region" description="Polar residues" evidence="1">
    <location>
        <begin position="175"/>
        <end position="190"/>
    </location>
</feature>
<evidence type="ECO:0000313" key="2">
    <source>
        <dbReference type="EMBL" id="TKR31039.1"/>
    </source>
</evidence>
<keyword evidence="3" id="KW-1185">Reference proteome</keyword>
<sequence length="263" mass="27636">MRADAIGARTWLLAAVAGWAVLVWAFSLFGMGGRIQPLPADASMVPELPNAAPASRLAVHTLGEYGEATARPLFFSDRRPKPFSLQPGGDQAAKNDFNYVLSSVLIGPDLKMAILQPPEGGEGIRLKLGEASDKLPGWRLTEVTPRSAIVASASETRSLELRVFDGRGGQPPTALPSSQANAQPATGGTQATMPVPPPAPHPTMNPAPPPAVQSPPPAPSPPAADNSAAPSPNEAQLQAIRQRIEARRAKLRQEAQQATKPKN</sequence>
<gene>
    <name evidence="2" type="ORF">FCE95_13295</name>
</gene>
<comment type="caution">
    <text evidence="2">The sequence shown here is derived from an EMBL/GenBank/DDBJ whole genome shotgun (WGS) entry which is preliminary data.</text>
</comment>
<evidence type="ECO:0000256" key="1">
    <source>
        <dbReference type="SAM" id="MobiDB-lite"/>
    </source>
</evidence>
<feature type="region of interest" description="Disordered" evidence="1">
    <location>
        <begin position="164"/>
        <end position="238"/>
    </location>
</feature>
<dbReference type="EMBL" id="SZUA01000002">
    <property type="protein sequence ID" value="TKR31039.1"/>
    <property type="molecule type" value="Genomic_DNA"/>
</dbReference>
<dbReference type="AlphaFoldDB" id="A0A4U5JX01"/>
<reference evidence="2 3" key="1">
    <citation type="submission" date="2019-04" db="EMBL/GenBank/DDBJ databases">
        <title>Reference strain of H23.</title>
        <authorList>
            <person name="Luo X."/>
        </authorList>
    </citation>
    <scope>NUCLEOTIDE SEQUENCE [LARGE SCALE GENOMIC DNA]</scope>
    <source>
        <strain evidence="2 3">H23</strain>
    </source>
</reference>
<evidence type="ECO:0000313" key="3">
    <source>
        <dbReference type="Proteomes" id="UP000308707"/>
    </source>
</evidence>
<dbReference type="RefSeq" id="WP_137267470.1">
    <property type="nucleotide sequence ID" value="NZ_SZUA01000002.1"/>
</dbReference>
<organism evidence="2 3">
    <name type="scientific">Luteimonas gilva</name>
    <dbReference type="NCBI Taxonomy" id="2572684"/>
    <lineage>
        <taxon>Bacteria</taxon>
        <taxon>Pseudomonadati</taxon>
        <taxon>Pseudomonadota</taxon>
        <taxon>Gammaproteobacteria</taxon>
        <taxon>Lysobacterales</taxon>
        <taxon>Lysobacteraceae</taxon>
        <taxon>Luteimonas</taxon>
    </lineage>
</organism>
<protein>
    <submittedName>
        <fullName evidence="2">General secretion pathway protein GspN</fullName>
    </submittedName>
</protein>
<dbReference type="Proteomes" id="UP000308707">
    <property type="component" value="Unassembled WGS sequence"/>
</dbReference>
<proteinExistence type="predicted"/>
<name>A0A4U5JX01_9GAMM</name>
<accession>A0A4U5JX01</accession>
<feature type="compositionally biased region" description="Low complexity" evidence="1">
    <location>
        <begin position="223"/>
        <end position="238"/>
    </location>
</feature>
<dbReference type="OrthoDB" id="6051102at2"/>
<feature type="compositionally biased region" description="Pro residues" evidence="1">
    <location>
        <begin position="194"/>
        <end position="222"/>
    </location>
</feature>